<feature type="transmembrane region" description="Helical" evidence="10">
    <location>
        <begin position="173"/>
        <end position="192"/>
    </location>
</feature>
<feature type="transmembrane region" description="Helical" evidence="10">
    <location>
        <begin position="483"/>
        <end position="501"/>
    </location>
</feature>
<feature type="transmembrane region" description="Helical" evidence="10">
    <location>
        <begin position="128"/>
        <end position="153"/>
    </location>
</feature>
<dbReference type="EMBL" id="JAQNDL010000003">
    <property type="protein sequence ID" value="MDC0721348.1"/>
    <property type="molecule type" value="Genomic_DNA"/>
</dbReference>
<feature type="transmembrane region" description="Helical" evidence="10">
    <location>
        <begin position="336"/>
        <end position="363"/>
    </location>
</feature>
<evidence type="ECO:0000256" key="7">
    <source>
        <dbReference type="ARBA" id="ARBA00023136"/>
    </source>
</evidence>
<keyword evidence="4 9" id="KW-0808">Transferase</keyword>
<evidence type="ECO:0000256" key="8">
    <source>
        <dbReference type="ARBA" id="ARBA00023315"/>
    </source>
</evidence>
<feature type="transmembrane region" description="Helical" evidence="10">
    <location>
        <begin position="96"/>
        <end position="116"/>
    </location>
</feature>
<comment type="similarity">
    <text evidence="2 9">Belongs to the membrane-bound acyltransferase family.</text>
</comment>
<proteinExistence type="inferred from homology"/>
<feature type="transmembrane region" description="Helical" evidence="10">
    <location>
        <begin position="9"/>
        <end position="41"/>
    </location>
</feature>
<dbReference type="RefSeq" id="WP_272089852.1">
    <property type="nucleotide sequence ID" value="NZ_JAQNDL010000003.1"/>
</dbReference>
<protein>
    <recommendedName>
        <fullName evidence="13">MBOAT family protein</fullName>
    </recommendedName>
</protein>
<evidence type="ECO:0000256" key="5">
    <source>
        <dbReference type="ARBA" id="ARBA00022692"/>
    </source>
</evidence>
<dbReference type="PANTHER" id="PTHR13285:SF23">
    <property type="entry name" value="TEICHOIC ACID D-ALANYLTRANSFERASE"/>
    <property type="match status" value="1"/>
</dbReference>
<organism evidence="11 12">
    <name type="scientific">Nannocystis bainbridge</name>
    <dbReference type="NCBI Taxonomy" id="2995303"/>
    <lineage>
        <taxon>Bacteria</taxon>
        <taxon>Pseudomonadati</taxon>
        <taxon>Myxococcota</taxon>
        <taxon>Polyangia</taxon>
        <taxon>Nannocystales</taxon>
        <taxon>Nannocystaceae</taxon>
        <taxon>Nannocystis</taxon>
    </lineage>
</organism>
<evidence type="ECO:0000256" key="2">
    <source>
        <dbReference type="ARBA" id="ARBA00010323"/>
    </source>
</evidence>
<gene>
    <name evidence="11" type="ORF">POL25_30855</name>
</gene>
<dbReference type="InterPro" id="IPR024194">
    <property type="entry name" value="Ac/AlaTfrase_AlgI/DltB"/>
</dbReference>
<sequence>MLFVSFDFLLFIVPVLLISWGLSHVPVMRVLFLIAASYFFYMAGPETEPLQPPWYFVGLLLLSTVLDYVCSHQIWRQREAFEGKDRQAKAAASRTRNFWLGVSLVGNLGLLGYFKYTNFFLGIFSDVANALGMAVVVPHLELLLPIGISFYTFQTLSYTIDVWRGRLTPEPNFRKFALFVVFFPQLVAGPIVRAHEFLPQLHRPPQLSAEAMTRGMYRVVIGVAKKAILGDWIAAQFTDAIFNAPENYTSLEILLALYAFTLQLYADFSGYTDIAIGVALMLGFVLPENFERPYQARNLGEFWRRWHMTLSTWLRDYVFFPLGGSKGSPGRVYFNLWLTMFLVGMWHGASWNFILYSNIHALAMVFNRWNRLRKRGAGTAKTRAMWVTGLLILFAAVYGLSSTTLQLGQTESLGLGGFAVLMFLIVARLPETGTAWNTALHVLLTFHFTVLSRVFFRADDLDTSRKMIAGLLRFDAHGIRDGLITPAVWAALLFGLGYHLLTPKGLVDRQTYAAFRRLPGPVIGLLLALLALLIYMLLSSGPRANIYFQF</sequence>
<dbReference type="InterPro" id="IPR004299">
    <property type="entry name" value="MBOAT_fam"/>
</dbReference>
<comment type="caution">
    <text evidence="11">The sequence shown here is derived from an EMBL/GenBank/DDBJ whole genome shotgun (WGS) entry which is preliminary data.</text>
</comment>
<reference evidence="11 12" key="1">
    <citation type="submission" date="2022-11" db="EMBL/GenBank/DDBJ databases">
        <title>Minimal conservation of predation-associated metabolite biosynthetic gene clusters underscores biosynthetic potential of Myxococcota including descriptions for ten novel species: Archangium lansinium sp. nov., Myxococcus landrumus sp. nov., Nannocystis bai.</title>
        <authorList>
            <person name="Ahearne A."/>
            <person name="Stevens C."/>
            <person name="Dowd S."/>
        </authorList>
    </citation>
    <scope>NUCLEOTIDE SEQUENCE [LARGE SCALE GENOMIC DNA]</scope>
    <source>
        <strain evidence="11 12">BB15-2</strain>
    </source>
</reference>
<dbReference type="Proteomes" id="UP001221686">
    <property type="component" value="Unassembled WGS sequence"/>
</dbReference>
<keyword evidence="8 9" id="KW-0012">Acyltransferase</keyword>
<keyword evidence="7 9" id="KW-0472">Membrane</keyword>
<evidence type="ECO:0008006" key="13">
    <source>
        <dbReference type="Google" id="ProtNLM"/>
    </source>
</evidence>
<evidence type="ECO:0000256" key="9">
    <source>
        <dbReference type="PIRNR" id="PIRNR016636"/>
    </source>
</evidence>
<evidence type="ECO:0000256" key="6">
    <source>
        <dbReference type="ARBA" id="ARBA00022989"/>
    </source>
</evidence>
<feature type="transmembrane region" description="Helical" evidence="10">
    <location>
        <begin position="412"/>
        <end position="429"/>
    </location>
</feature>
<name>A0ABT5E7E0_9BACT</name>
<feature type="transmembrane region" description="Helical" evidence="10">
    <location>
        <begin position="383"/>
        <end position="400"/>
    </location>
</feature>
<dbReference type="PANTHER" id="PTHR13285">
    <property type="entry name" value="ACYLTRANSFERASE"/>
    <property type="match status" value="1"/>
</dbReference>
<dbReference type="PIRSF" id="PIRSF500217">
    <property type="entry name" value="AlgI"/>
    <property type="match status" value="1"/>
</dbReference>
<feature type="transmembrane region" description="Helical" evidence="10">
    <location>
        <begin position="268"/>
        <end position="287"/>
    </location>
</feature>
<evidence type="ECO:0000313" key="11">
    <source>
        <dbReference type="EMBL" id="MDC0721348.1"/>
    </source>
</evidence>
<dbReference type="InterPro" id="IPR028362">
    <property type="entry name" value="AlgI"/>
</dbReference>
<keyword evidence="12" id="KW-1185">Reference proteome</keyword>
<evidence type="ECO:0000313" key="12">
    <source>
        <dbReference type="Proteomes" id="UP001221686"/>
    </source>
</evidence>
<keyword evidence="3 9" id="KW-1003">Cell membrane</keyword>
<accession>A0ABT5E7E0</accession>
<feature type="transmembrane region" description="Helical" evidence="10">
    <location>
        <begin position="435"/>
        <end position="456"/>
    </location>
</feature>
<evidence type="ECO:0000256" key="1">
    <source>
        <dbReference type="ARBA" id="ARBA00004651"/>
    </source>
</evidence>
<dbReference type="PIRSF" id="PIRSF016636">
    <property type="entry name" value="AlgI_DltB"/>
    <property type="match status" value="1"/>
</dbReference>
<keyword evidence="6 10" id="KW-1133">Transmembrane helix</keyword>
<evidence type="ECO:0000256" key="10">
    <source>
        <dbReference type="SAM" id="Phobius"/>
    </source>
</evidence>
<dbReference type="Pfam" id="PF03062">
    <property type="entry name" value="MBOAT"/>
    <property type="match status" value="1"/>
</dbReference>
<evidence type="ECO:0000256" key="3">
    <source>
        <dbReference type="ARBA" id="ARBA00022475"/>
    </source>
</evidence>
<feature type="transmembrane region" description="Helical" evidence="10">
    <location>
        <begin position="53"/>
        <end position="75"/>
    </location>
</feature>
<evidence type="ECO:0000256" key="4">
    <source>
        <dbReference type="ARBA" id="ARBA00022679"/>
    </source>
</evidence>
<dbReference type="InterPro" id="IPR051085">
    <property type="entry name" value="MB_O-acyltransferase"/>
</dbReference>
<keyword evidence="5 10" id="KW-0812">Transmembrane</keyword>
<feature type="transmembrane region" description="Helical" evidence="10">
    <location>
        <begin position="521"/>
        <end position="538"/>
    </location>
</feature>
<comment type="subcellular location">
    <subcellularLocation>
        <location evidence="1">Cell membrane</location>
        <topology evidence="1">Multi-pass membrane protein</topology>
    </subcellularLocation>
</comment>